<proteinExistence type="predicted"/>
<evidence type="ECO:0000313" key="2">
    <source>
        <dbReference type="EMBL" id="SVE10946.1"/>
    </source>
</evidence>
<dbReference type="Gene3D" id="3.10.450.50">
    <property type="match status" value="1"/>
</dbReference>
<name>A0A383ASN1_9ZZZZ</name>
<evidence type="ECO:0000259" key="1">
    <source>
        <dbReference type="Pfam" id="PF17775"/>
    </source>
</evidence>
<dbReference type="AlphaFoldDB" id="A0A383ASN1"/>
<protein>
    <recommendedName>
        <fullName evidence="1">YchJ-like middle NTF2-like domain-containing protein</fullName>
    </recommendedName>
</protein>
<dbReference type="PANTHER" id="PTHR33747">
    <property type="entry name" value="UPF0225 PROTEIN SCO1677"/>
    <property type="match status" value="1"/>
</dbReference>
<organism evidence="2">
    <name type="scientific">marine metagenome</name>
    <dbReference type="NCBI Taxonomy" id="408172"/>
    <lineage>
        <taxon>unclassified sequences</taxon>
        <taxon>metagenomes</taxon>
        <taxon>ecological metagenomes</taxon>
    </lineage>
</organism>
<dbReference type="SUPFAM" id="SSF103642">
    <property type="entry name" value="Sec-C motif"/>
    <property type="match status" value="1"/>
</dbReference>
<feature type="domain" description="YchJ-like middle NTF2-like" evidence="1">
    <location>
        <begin position="27"/>
        <end position="124"/>
    </location>
</feature>
<dbReference type="Pfam" id="PF17775">
    <property type="entry name" value="YchJ_M-like"/>
    <property type="match status" value="1"/>
</dbReference>
<dbReference type="InterPro" id="IPR032710">
    <property type="entry name" value="NTF2-like_dom_sf"/>
</dbReference>
<dbReference type="Pfam" id="PF02810">
    <property type="entry name" value="SEC-C"/>
    <property type="match status" value="2"/>
</dbReference>
<dbReference type="InterPro" id="IPR004027">
    <property type="entry name" value="SEC_C_motif"/>
</dbReference>
<accession>A0A383ASN1</accession>
<sequence length="160" mass="17753">MNECPCGSGKQFGDCCSPYIDGAPAPTAEATMRSRYSAHVLGEVDHLLATLSTEQRAYYDRKEAQQAFADTKWLGLEIRKTRRGEKGDETGELEFVARYRSGGQTVSHHELSFFTREDGRWVFSGCEMNPKAPTVRLQKVGRNEPCPCGSGKKHKKCCGA</sequence>
<gene>
    <name evidence="2" type="ORF">METZ01_LOCUS463800</name>
</gene>
<dbReference type="SUPFAM" id="SSF54427">
    <property type="entry name" value="NTF2-like"/>
    <property type="match status" value="1"/>
</dbReference>
<dbReference type="InterPro" id="IPR048469">
    <property type="entry name" value="YchJ-like_M"/>
</dbReference>
<reference evidence="2" key="1">
    <citation type="submission" date="2018-05" db="EMBL/GenBank/DDBJ databases">
        <authorList>
            <person name="Lanie J.A."/>
            <person name="Ng W.-L."/>
            <person name="Kazmierczak K.M."/>
            <person name="Andrzejewski T.M."/>
            <person name="Davidsen T.M."/>
            <person name="Wayne K.J."/>
            <person name="Tettelin H."/>
            <person name="Glass J.I."/>
            <person name="Rusch D."/>
            <person name="Podicherti R."/>
            <person name="Tsui H.-C.T."/>
            <person name="Winkler M.E."/>
        </authorList>
    </citation>
    <scope>NUCLEOTIDE SEQUENCE</scope>
</reference>
<dbReference type="EMBL" id="UINC01194721">
    <property type="protein sequence ID" value="SVE10946.1"/>
    <property type="molecule type" value="Genomic_DNA"/>
</dbReference>
<dbReference type="PANTHER" id="PTHR33747:SF1">
    <property type="entry name" value="ADENYLATE CYCLASE-ASSOCIATED CAP C-TERMINAL DOMAIN-CONTAINING PROTEIN"/>
    <property type="match status" value="1"/>
</dbReference>